<dbReference type="AlphaFoldDB" id="A0AAN7BG31"/>
<organism evidence="1 2">
    <name type="scientific">Podospora fimiseda</name>
    <dbReference type="NCBI Taxonomy" id="252190"/>
    <lineage>
        <taxon>Eukaryota</taxon>
        <taxon>Fungi</taxon>
        <taxon>Dikarya</taxon>
        <taxon>Ascomycota</taxon>
        <taxon>Pezizomycotina</taxon>
        <taxon>Sordariomycetes</taxon>
        <taxon>Sordariomycetidae</taxon>
        <taxon>Sordariales</taxon>
        <taxon>Podosporaceae</taxon>
        <taxon>Podospora</taxon>
    </lineage>
</organism>
<gene>
    <name evidence="1" type="ORF">QBC38DRAFT_503676</name>
</gene>
<evidence type="ECO:0008006" key="3">
    <source>
        <dbReference type="Google" id="ProtNLM"/>
    </source>
</evidence>
<reference evidence="1" key="2">
    <citation type="submission" date="2023-05" db="EMBL/GenBank/DDBJ databases">
        <authorList>
            <consortium name="Lawrence Berkeley National Laboratory"/>
            <person name="Steindorff A."/>
            <person name="Hensen N."/>
            <person name="Bonometti L."/>
            <person name="Westerberg I."/>
            <person name="Brannstrom I.O."/>
            <person name="Guillou S."/>
            <person name="Cros-Aarteil S."/>
            <person name="Calhoun S."/>
            <person name="Haridas S."/>
            <person name="Kuo A."/>
            <person name="Mondo S."/>
            <person name="Pangilinan J."/>
            <person name="Riley R."/>
            <person name="Labutti K."/>
            <person name="Andreopoulos B."/>
            <person name="Lipzen A."/>
            <person name="Chen C."/>
            <person name="Yanf M."/>
            <person name="Daum C."/>
            <person name="Ng V."/>
            <person name="Clum A."/>
            <person name="Ohm R."/>
            <person name="Martin F."/>
            <person name="Silar P."/>
            <person name="Natvig D."/>
            <person name="Lalanne C."/>
            <person name="Gautier V."/>
            <person name="Ament-Velasquez S.L."/>
            <person name="Kruys A."/>
            <person name="Hutchinson M.I."/>
            <person name="Powell A.J."/>
            <person name="Barry K."/>
            <person name="Miller A.N."/>
            <person name="Grigoriev I.V."/>
            <person name="Debuchy R."/>
            <person name="Gladieux P."/>
            <person name="Thoren M.H."/>
            <person name="Johannesson H."/>
        </authorList>
    </citation>
    <scope>NUCLEOTIDE SEQUENCE</scope>
    <source>
        <strain evidence="1">CBS 990.96</strain>
    </source>
</reference>
<proteinExistence type="predicted"/>
<protein>
    <recommendedName>
        <fullName evidence="3">Trypsin-like peptidase domain-containing protein</fullName>
    </recommendedName>
</protein>
<reference evidence="1" key="1">
    <citation type="journal article" date="2023" name="Mol. Phylogenet. Evol.">
        <title>Genome-scale phylogeny and comparative genomics of the fungal order Sordariales.</title>
        <authorList>
            <person name="Hensen N."/>
            <person name="Bonometti L."/>
            <person name="Westerberg I."/>
            <person name="Brannstrom I.O."/>
            <person name="Guillou S."/>
            <person name="Cros-Aarteil S."/>
            <person name="Calhoun S."/>
            <person name="Haridas S."/>
            <person name="Kuo A."/>
            <person name="Mondo S."/>
            <person name="Pangilinan J."/>
            <person name="Riley R."/>
            <person name="LaButti K."/>
            <person name="Andreopoulos B."/>
            <person name="Lipzen A."/>
            <person name="Chen C."/>
            <person name="Yan M."/>
            <person name="Daum C."/>
            <person name="Ng V."/>
            <person name="Clum A."/>
            <person name="Steindorff A."/>
            <person name="Ohm R.A."/>
            <person name="Martin F."/>
            <person name="Silar P."/>
            <person name="Natvig D.O."/>
            <person name="Lalanne C."/>
            <person name="Gautier V."/>
            <person name="Ament-Velasquez S.L."/>
            <person name="Kruys A."/>
            <person name="Hutchinson M.I."/>
            <person name="Powell A.J."/>
            <person name="Barry K."/>
            <person name="Miller A.N."/>
            <person name="Grigoriev I.V."/>
            <person name="Debuchy R."/>
            <person name="Gladieux P."/>
            <person name="Hiltunen Thoren M."/>
            <person name="Johannesson H."/>
        </authorList>
    </citation>
    <scope>NUCLEOTIDE SEQUENCE</scope>
    <source>
        <strain evidence="1">CBS 990.96</strain>
    </source>
</reference>
<dbReference type="SUPFAM" id="SSF50494">
    <property type="entry name" value="Trypsin-like serine proteases"/>
    <property type="match status" value="1"/>
</dbReference>
<name>A0AAN7BG31_9PEZI</name>
<dbReference type="Gene3D" id="2.40.10.10">
    <property type="entry name" value="Trypsin-like serine proteases"/>
    <property type="match status" value="2"/>
</dbReference>
<comment type="caution">
    <text evidence="1">The sequence shown here is derived from an EMBL/GenBank/DDBJ whole genome shotgun (WGS) entry which is preliminary data.</text>
</comment>
<dbReference type="Proteomes" id="UP001301958">
    <property type="component" value="Unassembled WGS sequence"/>
</dbReference>
<dbReference type="InterPro" id="IPR043504">
    <property type="entry name" value="Peptidase_S1_PA_chymotrypsin"/>
</dbReference>
<dbReference type="InterPro" id="IPR009003">
    <property type="entry name" value="Peptidase_S1_PA"/>
</dbReference>
<dbReference type="EMBL" id="MU865452">
    <property type="protein sequence ID" value="KAK4222834.1"/>
    <property type="molecule type" value="Genomic_DNA"/>
</dbReference>
<evidence type="ECO:0000313" key="1">
    <source>
        <dbReference type="EMBL" id="KAK4222834.1"/>
    </source>
</evidence>
<evidence type="ECO:0000313" key="2">
    <source>
        <dbReference type="Proteomes" id="UP001301958"/>
    </source>
</evidence>
<keyword evidence="2" id="KW-1185">Reference proteome</keyword>
<accession>A0AAN7BG31</accession>
<sequence length="255" mass="28362">MPTEHNHLDMDRIIEMTLKHRGDMISGFTSTTDKYEPAGIGFLIVTPDGQHRIVTAGHVLYDHELGRAYSVRITAAPGISYAQTRFGTHAVIHGLWYADENRVNDLAMLALDKPFTIVGMNPFPYSQTPIDLPDGIPVAIDGFPGDTEDFIFEGKPQEMPREWSYLADTNKETEESDDGQNGAQKNSWEEINAGIAIEREGNDFMAFFAALDYPNLASGNPRVNLKKQNVGIFGRKPIQDLPGETVFSWEPGMDS</sequence>